<evidence type="ECO:0000313" key="2">
    <source>
        <dbReference type="EMBL" id="TKK84752.1"/>
    </source>
</evidence>
<dbReference type="EMBL" id="KY303941">
    <property type="protein sequence ID" value="ARO46268.1"/>
    <property type="molecule type" value="Genomic_DNA"/>
</dbReference>
<keyword evidence="1" id="KW-0614">Plasmid</keyword>
<gene>
    <name evidence="2" type="ORF">EY666_09950</name>
</gene>
<reference evidence="1" key="1">
    <citation type="submission" date="2016-12" db="EMBL/GenBank/DDBJ databases">
        <title>Characterization of a Plasmid Isolated from Enterococcus faecalis found in the Fecal Material of a Blue Whale.</title>
        <authorList>
            <person name="McLaughlin R."/>
        </authorList>
    </citation>
    <scope>NUCLEOTIDE SEQUENCE</scope>
    <source>
        <strain evidence="1">3</strain>
        <plasmid evidence="1">pGTC3</plasmid>
    </source>
</reference>
<dbReference type="EMBL" id="SIYF01000230">
    <property type="protein sequence ID" value="TKK84752.1"/>
    <property type="molecule type" value="Genomic_DNA"/>
</dbReference>
<accession>A0A1W6QXZ9</accession>
<reference evidence="2 3" key="2">
    <citation type="submission" date="2019-02" db="EMBL/GenBank/DDBJ databases">
        <title>Bacteria dissemination in different level of health care in South Africa: the effectiveness of infections prevention and control.</title>
        <authorList>
            <person name="Shobo C."/>
            <person name="Amoako D.G."/>
            <person name="Allam M."/>
            <person name="Ismail A."/>
            <person name="Bester L.A."/>
            <person name="Essack S.Y."/>
        </authorList>
    </citation>
    <scope>NUCLEOTIDE SEQUENCE [LARGE SCALE GENOMIC DNA]</scope>
    <source>
        <strain evidence="2 3">2SIL2</strain>
    </source>
</reference>
<organism evidence="1">
    <name type="scientific">Enterococcus faecalis</name>
    <name type="common">Streptococcus faecalis</name>
    <dbReference type="NCBI Taxonomy" id="1351"/>
    <lineage>
        <taxon>Bacteria</taxon>
        <taxon>Bacillati</taxon>
        <taxon>Bacillota</taxon>
        <taxon>Bacilli</taxon>
        <taxon>Lactobacillales</taxon>
        <taxon>Enterococcaceae</taxon>
        <taxon>Enterococcus</taxon>
    </lineage>
</organism>
<geneLocation type="plasmid" evidence="1">
    <name>pGTC3</name>
</geneLocation>
<dbReference type="AlphaFoldDB" id="A0A1W6QXZ9"/>
<protein>
    <submittedName>
        <fullName evidence="1">Uncharacterized protein</fullName>
    </submittedName>
</protein>
<dbReference type="Proteomes" id="UP000305511">
    <property type="component" value="Unassembled WGS sequence"/>
</dbReference>
<sequence>MGIDAIAERKKKQTREAKKNQKRILELTKLYPVAGMTPEGYIKLRNSYRELYAEITVPKKYDLDYLTYDELDYIEENAWEFMREYKRSVKEVYMNFPERNQTQQQYYKKMIDSTTDPVHLRLLHTELEKLKWLEKNVMRFTSFTWFFGDTIKELENNLSKIKKYKVYDYQVISEQDKVLVLQLMNNTGGIRLVEEE</sequence>
<evidence type="ECO:0000313" key="1">
    <source>
        <dbReference type="EMBL" id="ARO46268.1"/>
    </source>
</evidence>
<name>A0A1W6QXZ9_ENTFL</name>
<proteinExistence type="predicted"/>
<evidence type="ECO:0000313" key="3">
    <source>
        <dbReference type="Proteomes" id="UP000305511"/>
    </source>
</evidence>
<dbReference type="RefSeq" id="WP_014862498.1">
    <property type="nucleotide sequence ID" value="NZ_JAIZFH010000016.1"/>
</dbReference>